<dbReference type="EMBL" id="CATOUU010000747">
    <property type="protein sequence ID" value="CAI9945488.1"/>
    <property type="molecule type" value="Genomic_DNA"/>
</dbReference>
<dbReference type="Proteomes" id="UP001642409">
    <property type="component" value="Unassembled WGS sequence"/>
</dbReference>
<sequence length="352" mass="41160">MSFHSRLILNLAWRLIERMQNSSESPESKQKQTPSTTTVLRHSYGQCRTHFQIPNTISNPATIWQVVELHVKMHKIGNQLEATYSFNSVQIYIPDFTNLIRIKWCTIPSAVNTLLNIQTVFIQMNTNADILLSQFGNILHVRPEQVAYQVMMLPDTQYNMRFAQLSLELNVDVDTLKQQFVEVAMTQLVNKQTRYLPEADSQESAGKKKVRQTYQRAIKQEYQQFQKLYAEKLFQVLRSADNTAVFTDDRELCSQVNEHLASHGQKTFWSSLQALVPSKTVKQLREYYQKSFLRVLYDSQIDVQDKELLREMIESQREASPTDIANQFLEVCANKNYFKRNIVMYVINLKRK</sequence>
<comment type="caution">
    <text evidence="1">The sequence shown here is derived from an EMBL/GenBank/DDBJ whole genome shotgun (WGS) entry which is preliminary data.</text>
</comment>
<reference evidence="1" key="1">
    <citation type="submission" date="2023-06" db="EMBL/GenBank/DDBJ databases">
        <authorList>
            <person name="Kurt Z."/>
        </authorList>
    </citation>
    <scope>NUCLEOTIDE SEQUENCE</scope>
</reference>
<reference evidence="2 3" key="2">
    <citation type="submission" date="2024-07" db="EMBL/GenBank/DDBJ databases">
        <authorList>
            <person name="Akdeniz Z."/>
        </authorList>
    </citation>
    <scope>NUCLEOTIDE SEQUENCE [LARGE SCALE GENOMIC DNA]</scope>
</reference>
<evidence type="ECO:0000313" key="2">
    <source>
        <dbReference type="EMBL" id="CAL6012223.1"/>
    </source>
</evidence>
<dbReference type="EMBL" id="CAXDID020000066">
    <property type="protein sequence ID" value="CAL6012223.1"/>
    <property type="molecule type" value="Genomic_DNA"/>
</dbReference>
<gene>
    <name evidence="2" type="ORF">HINF_LOCUS23197</name>
    <name evidence="1" type="ORF">HINF_LOCUS33133</name>
</gene>
<accession>A0AA86PV15</accession>
<evidence type="ECO:0000313" key="1">
    <source>
        <dbReference type="EMBL" id="CAI9945488.1"/>
    </source>
</evidence>
<protein>
    <submittedName>
        <fullName evidence="2">Hypothetical_protein</fullName>
    </submittedName>
</protein>
<evidence type="ECO:0000313" key="3">
    <source>
        <dbReference type="Proteomes" id="UP001642409"/>
    </source>
</evidence>
<proteinExistence type="predicted"/>
<organism evidence="1">
    <name type="scientific">Hexamita inflata</name>
    <dbReference type="NCBI Taxonomy" id="28002"/>
    <lineage>
        <taxon>Eukaryota</taxon>
        <taxon>Metamonada</taxon>
        <taxon>Diplomonadida</taxon>
        <taxon>Hexamitidae</taxon>
        <taxon>Hexamitinae</taxon>
        <taxon>Hexamita</taxon>
    </lineage>
</organism>
<keyword evidence="3" id="KW-1185">Reference proteome</keyword>
<name>A0AA86PV15_9EUKA</name>
<dbReference type="AlphaFoldDB" id="A0AA86PV15"/>